<dbReference type="InterPro" id="IPR043148">
    <property type="entry name" value="TagF_C"/>
</dbReference>
<protein>
    <recommendedName>
        <fullName evidence="9">CDP-ribitol ribitolphosphotransferase</fullName>
    </recommendedName>
</protein>
<evidence type="ECO:0000313" key="7">
    <source>
        <dbReference type="EMBL" id="GIN58797.1"/>
    </source>
</evidence>
<keyword evidence="8" id="KW-1185">Reference proteome</keyword>
<dbReference type="PANTHER" id="PTHR37316">
    <property type="entry name" value="TEICHOIC ACID GLYCEROL-PHOSPHATE PRIMASE"/>
    <property type="match status" value="1"/>
</dbReference>
<dbReference type="InterPro" id="IPR051612">
    <property type="entry name" value="Teichoic_Acid_Biosynth"/>
</dbReference>
<keyword evidence="5" id="KW-0777">Teichoic acid biosynthesis</keyword>
<dbReference type="InterPro" id="IPR007554">
    <property type="entry name" value="Glycerophosphate_synth"/>
</dbReference>
<gene>
    <name evidence="7" type="ORF">J8TS2_31160</name>
</gene>
<reference evidence="7 8" key="1">
    <citation type="submission" date="2021-03" db="EMBL/GenBank/DDBJ databases">
        <title>Antimicrobial resistance genes in bacteria isolated from Japanese honey, and their potential for conferring macrolide and lincosamide resistance in the American foulbrood pathogen Paenibacillus larvae.</title>
        <authorList>
            <person name="Okamoto M."/>
            <person name="Kumagai M."/>
            <person name="Kanamori H."/>
            <person name="Takamatsu D."/>
        </authorList>
    </citation>
    <scope>NUCLEOTIDE SEQUENCE [LARGE SCALE GENOMIC DNA]</scope>
    <source>
        <strain evidence="7 8">J8TS2</strain>
    </source>
</reference>
<evidence type="ECO:0000256" key="1">
    <source>
        <dbReference type="ARBA" id="ARBA00004202"/>
    </source>
</evidence>
<keyword evidence="4" id="KW-0808">Transferase</keyword>
<sequence>MNLKFLPTIIVKYFLRLIYNIMAFVFPIKEKKVTFASYRSKSLEGNLKYLYKEMVNQHPDYQYHFLIKKFKGSFIGKVDYFLHMLKSIYGLATSKYFIVDDYYFPIYVIKPRDGSEIIQLWHAAGAFKKFGLSTVGKSFGPSPEYLNHVKIHSNYSKVYVSSKNVIPYYSEAFGLEEDKIHPLGVPRTDFFFEQEYVREAEERFFLQYPEFINKKVILYAPTFRGGSHNQEAFDCPLDIRILKEVLGEKYTLLIHLHPYMKESMIVEDESDFVTVMDSEFTIEELMIVSDILITDFSSIVFDFSLLEKPIAFYATDLEEYMLERDFYFDFETFIPGPFFTDTYQLANWIQQGQYDKDLILKFKDFFFDGDKRVSQKIVSHIFSEK</sequence>
<comment type="similarity">
    <text evidence="2">Belongs to the CDP-glycerol glycerophosphotransferase family.</text>
</comment>
<dbReference type="Gene3D" id="3.40.50.12580">
    <property type="match status" value="1"/>
</dbReference>
<comment type="subcellular location">
    <subcellularLocation>
        <location evidence="1">Cell membrane</location>
        <topology evidence="1">Peripheral membrane protein</topology>
    </subcellularLocation>
</comment>
<organism evidence="7 8">
    <name type="scientific">Lederbergia ruris</name>
    <dbReference type="NCBI Taxonomy" id="217495"/>
    <lineage>
        <taxon>Bacteria</taxon>
        <taxon>Bacillati</taxon>
        <taxon>Bacillota</taxon>
        <taxon>Bacilli</taxon>
        <taxon>Bacillales</taxon>
        <taxon>Bacillaceae</taxon>
        <taxon>Lederbergia</taxon>
    </lineage>
</organism>
<keyword evidence="3" id="KW-1003">Cell membrane</keyword>
<accession>A0ABQ4KLG7</accession>
<evidence type="ECO:0000256" key="4">
    <source>
        <dbReference type="ARBA" id="ARBA00022679"/>
    </source>
</evidence>
<evidence type="ECO:0000256" key="3">
    <source>
        <dbReference type="ARBA" id="ARBA00022475"/>
    </source>
</evidence>
<dbReference type="Pfam" id="PF04464">
    <property type="entry name" value="Glyphos_transf"/>
    <property type="match status" value="1"/>
</dbReference>
<evidence type="ECO:0000256" key="5">
    <source>
        <dbReference type="ARBA" id="ARBA00022944"/>
    </source>
</evidence>
<dbReference type="InterPro" id="IPR043149">
    <property type="entry name" value="TagF_N"/>
</dbReference>
<evidence type="ECO:0000313" key="8">
    <source>
        <dbReference type="Proteomes" id="UP000679950"/>
    </source>
</evidence>
<proteinExistence type="inferred from homology"/>
<dbReference type="EMBL" id="BORB01000030">
    <property type="protein sequence ID" value="GIN58797.1"/>
    <property type="molecule type" value="Genomic_DNA"/>
</dbReference>
<dbReference type="Gene3D" id="3.40.50.11820">
    <property type="match status" value="1"/>
</dbReference>
<dbReference type="SUPFAM" id="SSF53756">
    <property type="entry name" value="UDP-Glycosyltransferase/glycogen phosphorylase"/>
    <property type="match status" value="1"/>
</dbReference>
<dbReference type="RefSeq" id="WP_212966896.1">
    <property type="nucleotide sequence ID" value="NZ_BORB01000030.1"/>
</dbReference>
<comment type="caution">
    <text evidence="7">The sequence shown here is derived from an EMBL/GenBank/DDBJ whole genome shotgun (WGS) entry which is preliminary data.</text>
</comment>
<name>A0ABQ4KLG7_9BACI</name>
<dbReference type="PANTHER" id="PTHR37316:SF2">
    <property type="entry name" value="TEICHOIC ACID RIBITOL-PHOSPHATE POLYMERASE TARK"/>
    <property type="match status" value="1"/>
</dbReference>
<keyword evidence="6" id="KW-0472">Membrane</keyword>
<evidence type="ECO:0000256" key="6">
    <source>
        <dbReference type="ARBA" id="ARBA00023136"/>
    </source>
</evidence>
<dbReference type="Proteomes" id="UP000679950">
    <property type="component" value="Unassembled WGS sequence"/>
</dbReference>
<evidence type="ECO:0008006" key="9">
    <source>
        <dbReference type="Google" id="ProtNLM"/>
    </source>
</evidence>
<evidence type="ECO:0000256" key="2">
    <source>
        <dbReference type="ARBA" id="ARBA00010488"/>
    </source>
</evidence>